<dbReference type="InterPro" id="IPR019734">
    <property type="entry name" value="TPR_rpt"/>
</dbReference>
<evidence type="ECO:0000256" key="3">
    <source>
        <dbReference type="PROSITE-ProRule" id="PRU00339"/>
    </source>
</evidence>
<dbReference type="PANTHER" id="PTHR45641:SF19">
    <property type="entry name" value="NEPHROCYSTIN-3"/>
    <property type="match status" value="1"/>
</dbReference>
<evidence type="ECO:0000313" key="4">
    <source>
        <dbReference type="EMBL" id="CAD8412205.1"/>
    </source>
</evidence>
<dbReference type="AlphaFoldDB" id="A0A7S0GCN7"/>
<organism evidence="4">
    <name type="scientific">Proboscia inermis</name>
    <dbReference type="NCBI Taxonomy" id="420281"/>
    <lineage>
        <taxon>Eukaryota</taxon>
        <taxon>Sar</taxon>
        <taxon>Stramenopiles</taxon>
        <taxon>Ochrophyta</taxon>
        <taxon>Bacillariophyta</taxon>
        <taxon>Coscinodiscophyceae</taxon>
        <taxon>Rhizosoleniophycidae</taxon>
        <taxon>Rhizosoleniales</taxon>
        <taxon>Rhizosoleniaceae</taxon>
        <taxon>Proboscia</taxon>
    </lineage>
</organism>
<feature type="repeat" description="TPR" evidence="3">
    <location>
        <begin position="80"/>
        <end position="113"/>
    </location>
</feature>
<dbReference type="PROSITE" id="PS50005">
    <property type="entry name" value="TPR"/>
    <property type="match status" value="1"/>
</dbReference>
<dbReference type="SMART" id="SM00028">
    <property type="entry name" value="TPR"/>
    <property type="match status" value="3"/>
</dbReference>
<sequence>MEGLNDDKAIKAFNIILNFREKIFGCTHPDVAFGHYRVATLMLQMDNRSNDEGLENALKHLNKALIIASVIFGECSDFVAHLYFHIGRTQQQLGHYSLALKNFTKAVHIMQETLGEDHEDLAVILYNVGEIHSRRGCLLESITSFHEALRLLELNFGAISDPVASCLAAMGGVYLQMGNDEEAKRVFEDSAIITEHIANINLHFGEISVGKPTLAEENDLTRLAAAAAA</sequence>
<accession>A0A7S0GCN7</accession>
<evidence type="ECO:0000256" key="2">
    <source>
        <dbReference type="ARBA" id="ARBA00022803"/>
    </source>
</evidence>
<dbReference type="SUPFAM" id="SSF48452">
    <property type="entry name" value="TPR-like"/>
    <property type="match status" value="2"/>
</dbReference>
<keyword evidence="1" id="KW-0677">Repeat</keyword>
<dbReference type="Pfam" id="PF13424">
    <property type="entry name" value="TPR_12"/>
    <property type="match status" value="2"/>
</dbReference>
<gene>
    <name evidence="4" type="ORF">PINE0816_LOCUS8330</name>
</gene>
<protein>
    <recommendedName>
        <fullName evidence="5">MalT-like TPR region domain-containing protein</fullName>
    </recommendedName>
</protein>
<dbReference type="InterPro" id="IPR011990">
    <property type="entry name" value="TPR-like_helical_dom_sf"/>
</dbReference>
<name>A0A7S0GCN7_9STRA</name>
<dbReference type="EMBL" id="HBEL01017483">
    <property type="protein sequence ID" value="CAD8412205.1"/>
    <property type="molecule type" value="Transcribed_RNA"/>
</dbReference>
<dbReference type="Gene3D" id="1.25.40.10">
    <property type="entry name" value="Tetratricopeptide repeat domain"/>
    <property type="match status" value="1"/>
</dbReference>
<keyword evidence="2 3" id="KW-0802">TPR repeat</keyword>
<proteinExistence type="predicted"/>
<reference evidence="4" key="1">
    <citation type="submission" date="2021-01" db="EMBL/GenBank/DDBJ databases">
        <authorList>
            <person name="Corre E."/>
            <person name="Pelletier E."/>
            <person name="Niang G."/>
            <person name="Scheremetjew M."/>
            <person name="Finn R."/>
            <person name="Kale V."/>
            <person name="Holt S."/>
            <person name="Cochrane G."/>
            <person name="Meng A."/>
            <person name="Brown T."/>
            <person name="Cohen L."/>
        </authorList>
    </citation>
    <scope>NUCLEOTIDE SEQUENCE</scope>
    <source>
        <strain evidence="4">CCAP1064/1</strain>
    </source>
</reference>
<evidence type="ECO:0000256" key="1">
    <source>
        <dbReference type="ARBA" id="ARBA00022737"/>
    </source>
</evidence>
<dbReference type="PANTHER" id="PTHR45641">
    <property type="entry name" value="TETRATRICOPEPTIDE REPEAT PROTEIN (AFU_ORTHOLOGUE AFUA_6G03870)"/>
    <property type="match status" value="1"/>
</dbReference>
<evidence type="ECO:0008006" key="5">
    <source>
        <dbReference type="Google" id="ProtNLM"/>
    </source>
</evidence>